<sequence length="237" mass="26071">MAQRVTLFLVVAFCMTVLYLLGPAEGSIEIYGKAQQQASQMKAWKLKTISDIANLENLVNHMEDTVTTLNETLDGAFAQADLHADTLGSIVDDLTTILLDIQSGAASVPTYEAPVAFQAQVDASSNTASAWSFYPIVYEDTKLNHLDAYDNQTGIFTAPVRDTNYREMTITKIDALGNREDLAYLHYYTSQETSATTITHLEVGETVAVYPMYDDGDSWTLDSGWYNGFAGYLIAAD</sequence>
<organism evidence="2 3">
    <name type="scientific">Batillaria attramentaria</name>
    <dbReference type="NCBI Taxonomy" id="370345"/>
    <lineage>
        <taxon>Eukaryota</taxon>
        <taxon>Metazoa</taxon>
        <taxon>Spiralia</taxon>
        <taxon>Lophotrochozoa</taxon>
        <taxon>Mollusca</taxon>
        <taxon>Gastropoda</taxon>
        <taxon>Caenogastropoda</taxon>
        <taxon>Sorbeoconcha</taxon>
        <taxon>Cerithioidea</taxon>
        <taxon>Batillariidae</taxon>
        <taxon>Batillaria</taxon>
    </lineage>
</organism>
<keyword evidence="3" id="KW-1185">Reference proteome</keyword>
<name>A0ABD0K688_9CAEN</name>
<dbReference type="SUPFAM" id="SSF49842">
    <property type="entry name" value="TNF-like"/>
    <property type="match status" value="1"/>
</dbReference>
<protein>
    <submittedName>
        <fullName evidence="2">Uncharacterized protein</fullName>
    </submittedName>
</protein>
<reference evidence="2 3" key="1">
    <citation type="journal article" date="2023" name="Sci. Data">
        <title>Genome assembly of the Korean intertidal mud-creeper Batillaria attramentaria.</title>
        <authorList>
            <person name="Patra A.K."/>
            <person name="Ho P.T."/>
            <person name="Jun S."/>
            <person name="Lee S.J."/>
            <person name="Kim Y."/>
            <person name="Won Y.J."/>
        </authorList>
    </citation>
    <scope>NUCLEOTIDE SEQUENCE [LARGE SCALE GENOMIC DNA]</scope>
    <source>
        <strain evidence="2">Wonlab-2016</strain>
    </source>
</reference>
<dbReference type="EMBL" id="JACVVK020000247">
    <property type="protein sequence ID" value="KAK7482340.1"/>
    <property type="molecule type" value="Genomic_DNA"/>
</dbReference>
<dbReference type="InterPro" id="IPR008983">
    <property type="entry name" value="Tumour_necrosis_fac-like_dom"/>
</dbReference>
<feature type="signal peptide" evidence="1">
    <location>
        <begin position="1"/>
        <end position="26"/>
    </location>
</feature>
<evidence type="ECO:0000313" key="2">
    <source>
        <dbReference type="EMBL" id="KAK7482340.1"/>
    </source>
</evidence>
<gene>
    <name evidence="2" type="ORF">BaRGS_00026468</name>
</gene>
<accession>A0ABD0K688</accession>
<proteinExistence type="predicted"/>
<evidence type="ECO:0000256" key="1">
    <source>
        <dbReference type="SAM" id="SignalP"/>
    </source>
</evidence>
<keyword evidence="1" id="KW-0732">Signal</keyword>
<comment type="caution">
    <text evidence="2">The sequence shown here is derived from an EMBL/GenBank/DDBJ whole genome shotgun (WGS) entry which is preliminary data.</text>
</comment>
<dbReference type="Gene3D" id="2.60.120.40">
    <property type="match status" value="1"/>
</dbReference>
<feature type="chain" id="PRO_5044743509" evidence="1">
    <location>
        <begin position="27"/>
        <end position="237"/>
    </location>
</feature>
<dbReference type="Proteomes" id="UP001519460">
    <property type="component" value="Unassembled WGS sequence"/>
</dbReference>
<dbReference type="AlphaFoldDB" id="A0ABD0K688"/>
<evidence type="ECO:0000313" key="3">
    <source>
        <dbReference type="Proteomes" id="UP001519460"/>
    </source>
</evidence>